<dbReference type="InterPro" id="IPR038577">
    <property type="entry name" value="GT10-like_C_sf"/>
</dbReference>
<dbReference type="EC" id="2.4.1.-" evidence="12"/>
<evidence type="ECO:0000259" key="14">
    <source>
        <dbReference type="Pfam" id="PF00852"/>
    </source>
</evidence>
<proteinExistence type="inferred from homology"/>
<dbReference type="Pfam" id="PF00852">
    <property type="entry name" value="Glyco_transf_10"/>
    <property type="match status" value="1"/>
</dbReference>
<feature type="region of interest" description="Disordered" evidence="13">
    <location>
        <begin position="77"/>
        <end position="125"/>
    </location>
</feature>
<evidence type="ECO:0000256" key="10">
    <source>
        <dbReference type="ARBA" id="ARBA00023136"/>
    </source>
</evidence>
<dbReference type="STRING" id="121845.A0A3Q0JI99"/>
<evidence type="ECO:0000256" key="5">
    <source>
        <dbReference type="ARBA" id="ARBA00022679"/>
    </source>
</evidence>
<keyword evidence="8" id="KW-1133">Transmembrane helix</keyword>
<evidence type="ECO:0000256" key="6">
    <source>
        <dbReference type="ARBA" id="ARBA00022692"/>
    </source>
</evidence>
<keyword evidence="11" id="KW-0325">Glycoprotein</keyword>
<organism evidence="16 17">
    <name type="scientific">Diaphorina citri</name>
    <name type="common">Asian citrus psyllid</name>
    <dbReference type="NCBI Taxonomy" id="121845"/>
    <lineage>
        <taxon>Eukaryota</taxon>
        <taxon>Metazoa</taxon>
        <taxon>Ecdysozoa</taxon>
        <taxon>Arthropoda</taxon>
        <taxon>Hexapoda</taxon>
        <taxon>Insecta</taxon>
        <taxon>Pterygota</taxon>
        <taxon>Neoptera</taxon>
        <taxon>Paraneoptera</taxon>
        <taxon>Hemiptera</taxon>
        <taxon>Sternorrhyncha</taxon>
        <taxon>Psylloidea</taxon>
        <taxon>Psyllidae</taxon>
        <taxon>Diaphorininae</taxon>
        <taxon>Diaphorina</taxon>
    </lineage>
</organism>
<gene>
    <name evidence="17" type="primary">LOC103519010</name>
</gene>
<dbReference type="PANTHER" id="PTHR48438:SF1">
    <property type="entry name" value="ALPHA-(1,3)-FUCOSYLTRANSFERASE C-RELATED"/>
    <property type="match status" value="1"/>
</dbReference>
<comment type="subcellular location">
    <subcellularLocation>
        <location evidence="1 12">Golgi apparatus</location>
        <location evidence="1 12">Golgi stack membrane</location>
        <topology evidence="1 12">Single-pass type II membrane protein</topology>
    </subcellularLocation>
</comment>
<evidence type="ECO:0000256" key="11">
    <source>
        <dbReference type="ARBA" id="ARBA00023180"/>
    </source>
</evidence>
<comment type="similarity">
    <text evidence="3 12">Belongs to the glycosyltransferase 10 family.</text>
</comment>
<dbReference type="KEGG" id="dci:103519010"/>
<evidence type="ECO:0000256" key="7">
    <source>
        <dbReference type="ARBA" id="ARBA00022968"/>
    </source>
</evidence>
<dbReference type="InterPro" id="IPR055270">
    <property type="entry name" value="Glyco_tran_10_C"/>
</dbReference>
<feature type="compositionally biased region" description="Polar residues" evidence="13">
    <location>
        <begin position="87"/>
        <end position="107"/>
    </location>
</feature>
<dbReference type="InterPro" id="IPR001503">
    <property type="entry name" value="Glyco_trans_10"/>
</dbReference>
<feature type="domain" description="Fucosyltransferase C-terminal" evidence="14">
    <location>
        <begin position="287"/>
        <end position="362"/>
    </location>
</feature>
<dbReference type="AlphaFoldDB" id="A0A3Q0JI99"/>
<dbReference type="RefSeq" id="XP_026686445.1">
    <property type="nucleotide sequence ID" value="XM_026830644.1"/>
</dbReference>
<keyword evidence="16" id="KW-1185">Reference proteome</keyword>
<dbReference type="Gene3D" id="3.40.50.11660">
    <property type="entry name" value="Glycosyl transferase family 10, C-terminal domain"/>
    <property type="match status" value="1"/>
</dbReference>
<keyword evidence="7" id="KW-0735">Signal-anchor</keyword>
<evidence type="ECO:0000256" key="13">
    <source>
        <dbReference type="SAM" id="MobiDB-lite"/>
    </source>
</evidence>
<evidence type="ECO:0000256" key="9">
    <source>
        <dbReference type="ARBA" id="ARBA00023034"/>
    </source>
</evidence>
<evidence type="ECO:0000256" key="3">
    <source>
        <dbReference type="ARBA" id="ARBA00008919"/>
    </source>
</evidence>
<dbReference type="SUPFAM" id="SSF53756">
    <property type="entry name" value="UDP-Glycosyltransferase/glycogen phosphorylase"/>
    <property type="match status" value="1"/>
</dbReference>
<keyword evidence="4 12" id="KW-0328">Glycosyltransferase</keyword>
<dbReference type="Pfam" id="PF17039">
    <property type="entry name" value="Glyco_tran_10_N"/>
    <property type="match status" value="1"/>
</dbReference>
<evidence type="ECO:0000313" key="16">
    <source>
        <dbReference type="Proteomes" id="UP000079169"/>
    </source>
</evidence>
<dbReference type="GO" id="GO:0008417">
    <property type="term" value="F:fucosyltransferase activity"/>
    <property type="evidence" value="ECO:0007669"/>
    <property type="project" value="InterPro"/>
</dbReference>
<dbReference type="Proteomes" id="UP000079169">
    <property type="component" value="Unplaced"/>
</dbReference>
<name>A0A3Q0JI99_DIACI</name>
<dbReference type="PANTHER" id="PTHR48438">
    <property type="entry name" value="ALPHA-(1,3)-FUCOSYLTRANSFERASE C-RELATED"/>
    <property type="match status" value="1"/>
</dbReference>
<comment type="pathway">
    <text evidence="2">Protein modification; protein glycosylation.</text>
</comment>
<dbReference type="UniPathway" id="UPA00378"/>
<evidence type="ECO:0000256" key="2">
    <source>
        <dbReference type="ARBA" id="ARBA00004922"/>
    </source>
</evidence>
<keyword evidence="10" id="KW-0472">Membrane</keyword>
<evidence type="ECO:0000256" key="12">
    <source>
        <dbReference type="RuleBase" id="RU003832"/>
    </source>
</evidence>
<evidence type="ECO:0000256" key="1">
    <source>
        <dbReference type="ARBA" id="ARBA00004447"/>
    </source>
</evidence>
<keyword evidence="9 12" id="KW-0333">Golgi apparatus</keyword>
<evidence type="ECO:0000256" key="8">
    <source>
        <dbReference type="ARBA" id="ARBA00022989"/>
    </source>
</evidence>
<keyword evidence="6 12" id="KW-0812">Transmembrane</keyword>
<dbReference type="GeneID" id="103519010"/>
<evidence type="ECO:0000313" key="17">
    <source>
        <dbReference type="RefSeq" id="XP_026686445.1"/>
    </source>
</evidence>
<evidence type="ECO:0000256" key="4">
    <source>
        <dbReference type="ARBA" id="ARBA00022676"/>
    </source>
</evidence>
<protein>
    <recommendedName>
        <fullName evidence="12">Fucosyltransferase</fullName>
        <ecNumber evidence="12">2.4.1.-</ecNumber>
    </recommendedName>
</protein>
<dbReference type="GO" id="GO:0032580">
    <property type="term" value="C:Golgi cisterna membrane"/>
    <property type="evidence" value="ECO:0007669"/>
    <property type="project" value="UniProtKB-SubCell"/>
</dbReference>
<dbReference type="InterPro" id="IPR031481">
    <property type="entry name" value="Glyco_tran_10_N"/>
</dbReference>
<dbReference type="PaxDb" id="121845-A0A3Q0JI99"/>
<accession>A0A3Q0JI99</accession>
<reference evidence="17" key="1">
    <citation type="submission" date="2025-08" db="UniProtKB">
        <authorList>
            <consortium name="RefSeq"/>
        </authorList>
    </citation>
    <scope>IDENTIFICATION</scope>
</reference>
<sequence length="388" mass="43987">MVCHMRYGLWIHLNIFTTGRPVPAIPTTPHLTPVNFASELLKDLTHISKSDPGPVQYIDLASDFDNELVGEDSTQGVERLKHPRSLPQDSTNDVSPLGLSSFSTDSAENGAARSGVPQGSTTGPGKFWFFKDGTLRPTKTRSAHVWPFQNPDSDRIVEQLMYIPETYDPSRVKTVMLSHWNLMDMNVFESCPVSACRLSETNVTNADAVLFQNFVNLPSKNRPDQIWIIYELESPVHMVQMTGADQASLVDWTATYRWDSDIVTPYEKWVYYDERVRTNPNRINYAANKTGQVAWFVSNCHASNERSQYALELAKYISVDIYGSCGPLKCPRTAECFQLLDTKYKFYLSFENSNCKDYITESTRFCRSSWAPPKPPTFARRPITLSST</sequence>
<feature type="domain" description="Fucosyltransferase N-terminal" evidence="15">
    <location>
        <begin position="173"/>
        <end position="266"/>
    </location>
</feature>
<keyword evidence="5 12" id="KW-0808">Transferase</keyword>
<evidence type="ECO:0000259" key="15">
    <source>
        <dbReference type="Pfam" id="PF17039"/>
    </source>
</evidence>